<dbReference type="GO" id="GO:0043161">
    <property type="term" value="P:proteasome-mediated ubiquitin-dependent protein catabolic process"/>
    <property type="evidence" value="ECO:0007669"/>
    <property type="project" value="TreeGrafter"/>
</dbReference>
<dbReference type="GO" id="GO:0005737">
    <property type="term" value="C:cytoplasm"/>
    <property type="evidence" value="ECO:0007669"/>
    <property type="project" value="TreeGrafter"/>
</dbReference>
<dbReference type="InterPro" id="IPR011333">
    <property type="entry name" value="SKP1/BTB/POZ_sf"/>
</dbReference>
<proteinExistence type="predicted"/>
<evidence type="ECO:0000313" key="2">
    <source>
        <dbReference type="EMBL" id="KAJ9142087.1"/>
    </source>
</evidence>
<accession>A0AA38R8C0</accession>
<evidence type="ECO:0000259" key="1">
    <source>
        <dbReference type="PROSITE" id="PS50097"/>
    </source>
</evidence>
<dbReference type="GO" id="GO:0031463">
    <property type="term" value="C:Cul3-RING ubiquitin ligase complex"/>
    <property type="evidence" value="ECO:0007669"/>
    <property type="project" value="TreeGrafter"/>
</dbReference>
<comment type="caution">
    <text evidence="2">The sequence shown here is derived from an EMBL/GenBank/DDBJ whole genome shotgun (WGS) entry which is preliminary data.</text>
</comment>
<gene>
    <name evidence="2" type="ORF">NKR23_g7384</name>
</gene>
<dbReference type="GO" id="GO:0097602">
    <property type="term" value="F:cullin family protein binding"/>
    <property type="evidence" value="ECO:0007669"/>
    <property type="project" value="TreeGrafter"/>
</dbReference>
<reference evidence="2" key="1">
    <citation type="submission" date="2022-07" db="EMBL/GenBank/DDBJ databases">
        <title>Fungi with potential for degradation of polypropylene.</title>
        <authorList>
            <person name="Gostincar C."/>
        </authorList>
    </citation>
    <scope>NUCLEOTIDE SEQUENCE</scope>
    <source>
        <strain evidence="2">EXF-13308</strain>
    </source>
</reference>
<evidence type="ECO:0000313" key="3">
    <source>
        <dbReference type="Proteomes" id="UP001174694"/>
    </source>
</evidence>
<dbReference type="PROSITE" id="PS50097">
    <property type="entry name" value="BTB"/>
    <property type="match status" value="1"/>
</dbReference>
<dbReference type="Pfam" id="PF02214">
    <property type="entry name" value="BTB_2"/>
    <property type="match status" value="1"/>
</dbReference>
<dbReference type="AlphaFoldDB" id="A0AA38R8C0"/>
<dbReference type="Proteomes" id="UP001174694">
    <property type="component" value="Unassembled WGS sequence"/>
</dbReference>
<protein>
    <recommendedName>
        <fullName evidence="1">BTB domain-containing protein</fullName>
    </recommendedName>
</protein>
<dbReference type="InterPro" id="IPR000210">
    <property type="entry name" value="BTB/POZ_dom"/>
</dbReference>
<organism evidence="2 3">
    <name type="scientific">Pleurostoma richardsiae</name>
    <dbReference type="NCBI Taxonomy" id="41990"/>
    <lineage>
        <taxon>Eukaryota</taxon>
        <taxon>Fungi</taxon>
        <taxon>Dikarya</taxon>
        <taxon>Ascomycota</taxon>
        <taxon>Pezizomycotina</taxon>
        <taxon>Sordariomycetes</taxon>
        <taxon>Sordariomycetidae</taxon>
        <taxon>Calosphaeriales</taxon>
        <taxon>Pleurostomataceae</taxon>
        <taxon>Pleurostoma</taxon>
    </lineage>
</organism>
<dbReference type="Gene3D" id="3.30.710.10">
    <property type="entry name" value="Potassium Channel Kv1.1, Chain A"/>
    <property type="match status" value="1"/>
</dbReference>
<name>A0AA38R8C0_9PEZI</name>
<dbReference type="SUPFAM" id="SSF54695">
    <property type="entry name" value="POZ domain"/>
    <property type="match status" value="1"/>
</dbReference>
<dbReference type="InterPro" id="IPR003131">
    <property type="entry name" value="T1-type_BTB"/>
</dbReference>
<dbReference type="GO" id="GO:0051260">
    <property type="term" value="P:protein homooligomerization"/>
    <property type="evidence" value="ECO:0007669"/>
    <property type="project" value="InterPro"/>
</dbReference>
<keyword evidence="3" id="KW-1185">Reference proteome</keyword>
<dbReference type="EMBL" id="JANBVO010000023">
    <property type="protein sequence ID" value="KAJ9142087.1"/>
    <property type="molecule type" value="Genomic_DNA"/>
</dbReference>
<sequence>MEKFFDFFDAKETMEPLEMESRRSSSSSVEAPEPNRKVVLQVGEQRFITTRDTLCGESNYFRTLLSSPPWDSAHSEDGSYFIDADAELFSHVLRYLRHGICPLIFDRLSGHDYATYIGILQLARQFQIQYLEQWLENGMYDTAVTSEVIHSTEILAPGEHLQVKPCMANVVREHSFAPGSRRVYRCPRKIFVHTHPDRCGKQCESAKLPHTKLWEEELILHAQTVDRIYTLRPDNCLSSAAAISTRSGADFSEDSI</sequence>
<dbReference type="SMART" id="SM00225">
    <property type="entry name" value="BTB"/>
    <property type="match status" value="1"/>
</dbReference>
<dbReference type="PANTHER" id="PTHR14958">
    <property type="entry name" value="POTASSIUM CHANNEL TETRAMERISATION DOMAIN CONTAINING PROTEIN"/>
    <property type="match status" value="1"/>
</dbReference>
<feature type="domain" description="BTB" evidence="1">
    <location>
        <begin position="36"/>
        <end position="99"/>
    </location>
</feature>
<dbReference type="CDD" id="cd18316">
    <property type="entry name" value="BTB_POZ_KCTD-like"/>
    <property type="match status" value="1"/>
</dbReference>
<dbReference type="PANTHER" id="PTHR14958:SF29">
    <property type="entry name" value="INSOMNIAC, ISOFORM B"/>
    <property type="match status" value="1"/>
</dbReference>